<dbReference type="PANTHER" id="PTHR30472">
    <property type="entry name" value="FERRIC ENTEROBACTIN TRANSPORT SYSTEM PERMEASE PROTEIN"/>
    <property type="match status" value="1"/>
</dbReference>
<dbReference type="PANTHER" id="PTHR30472:SF24">
    <property type="entry name" value="FERRIC ENTEROBACTIN TRANSPORT SYSTEM PERMEASE PROTEIN FEPG"/>
    <property type="match status" value="1"/>
</dbReference>
<gene>
    <name evidence="10" type="primary">fepG</name>
    <name evidence="10" type="ORF">GRH90_13890</name>
</gene>
<organism evidence="10 11">
    <name type="scientific">Acerihabitans arboris</name>
    <dbReference type="NCBI Taxonomy" id="2691583"/>
    <lineage>
        <taxon>Bacteria</taxon>
        <taxon>Pseudomonadati</taxon>
        <taxon>Pseudomonadota</taxon>
        <taxon>Gammaproteobacteria</taxon>
        <taxon>Enterobacterales</taxon>
        <taxon>Pectobacteriaceae</taxon>
        <taxon>Acerihabitans</taxon>
    </lineage>
</organism>
<feature type="transmembrane region" description="Helical" evidence="9">
    <location>
        <begin position="121"/>
        <end position="141"/>
    </location>
</feature>
<evidence type="ECO:0000256" key="3">
    <source>
        <dbReference type="ARBA" id="ARBA00022448"/>
    </source>
</evidence>
<keyword evidence="5 9" id="KW-0812">Transmembrane</keyword>
<dbReference type="FunFam" id="1.10.3470.10:FF:000001">
    <property type="entry name" value="Vitamin B12 ABC transporter permease BtuC"/>
    <property type="match status" value="1"/>
</dbReference>
<feature type="transmembrane region" description="Helical" evidence="9">
    <location>
        <begin position="308"/>
        <end position="327"/>
    </location>
</feature>
<feature type="transmembrane region" description="Helical" evidence="9">
    <location>
        <begin position="190"/>
        <end position="213"/>
    </location>
</feature>
<comment type="function">
    <text evidence="8">Part of the binding-protein-dependent transport system CbrABCD for uptake of the siderophore achromobactin. Probably responsible for the translocation of the substrate across the membrane.</text>
</comment>
<sequence length="333" mass="34512">MMVNRRSRARVIVATGVLLLACLTLAIYGLGAGSLPLSAAQVVDALRGAEAHNIQVIVTQWRLPRVAMALLLGAALGASGAIFQSLMRNPLGSPDVMGFNTGAHSAVLIAIVLFSSSYLGITGAALAGGLATAAVVYLLAWRNGIQTFRLIIVGIAIRALLVSLNTWLVVSASLESALTVGLWRSGSLNGMTWAKCLPVSVPIAMAFFLALALSRRMRLLEMGDDAACALGVPVEKSRLGLMLAGVALTAAATAAAGPISFIALVAPQISRRLAGTQTLLIPLAALTGALLLLAADLVAQRMFIPHQLPVGVVTVSIGGIYLIGLLIRESRKK</sequence>
<dbReference type="NCBIfam" id="NF007759">
    <property type="entry name" value="PRK10440.1"/>
    <property type="match status" value="1"/>
</dbReference>
<keyword evidence="3" id="KW-0813">Transport</keyword>
<keyword evidence="11" id="KW-1185">Reference proteome</keyword>
<comment type="subcellular location">
    <subcellularLocation>
        <location evidence="1">Cell membrane</location>
        <topology evidence="1">Multi-pass membrane protein</topology>
    </subcellularLocation>
</comment>
<evidence type="ECO:0000313" key="10">
    <source>
        <dbReference type="EMBL" id="NDL63835.1"/>
    </source>
</evidence>
<evidence type="ECO:0000256" key="9">
    <source>
        <dbReference type="SAM" id="Phobius"/>
    </source>
</evidence>
<dbReference type="InterPro" id="IPR000522">
    <property type="entry name" value="ABC_transptr_permease_BtuC"/>
</dbReference>
<evidence type="ECO:0000256" key="2">
    <source>
        <dbReference type="ARBA" id="ARBA00007935"/>
    </source>
</evidence>
<proteinExistence type="inferred from homology"/>
<keyword evidence="7 9" id="KW-0472">Membrane</keyword>
<dbReference type="GO" id="GO:0005886">
    <property type="term" value="C:plasma membrane"/>
    <property type="evidence" value="ECO:0007669"/>
    <property type="project" value="UniProtKB-SubCell"/>
</dbReference>
<name>A0A845SRT9_9GAMM</name>
<dbReference type="RefSeq" id="WP_162366550.1">
    <property type="nucleotide sequence ID" value="NZ_WUBS01000009.1"/>
</dbReference>
<evidence type="ECO:0000256" key="4">
    <source>
        <dbReference type="ARBA" id="ARBA00022475"/>
    </source>
</evidence>
<dbReference type="Gene3D" id="1.10.3470.10">
    <property type="entry name" value="ABC transporter involved in vitamin B12 uptake, BtuC"/>
    <property type="match status" value="1"/>
</dbReference>
<accession>A0A845SRT9</accession>
<dbReference type="AlphaFoldDB" id="A0A845SRT9"/>
<evidence type="ECO:0000256" key="1">
    <source>
        <dbReference type="ARBA" id="ARBA00004651"/>
    </source>
</evidence>
<evidence type="ECO:0000256" key="5">
    <source>
        <dbReference type="ARBA" id="ARBA00022692"/>
    </source>
</evidence>
<protein>
    <submittedName>
        <fullName evidence="10">Iron-enterobactin ABC transporter permease</fullName>
    </submittedName>
</protein>
<dbReference type="GO" id="GO:0022857">
    <property type="term" value="F:transmembrane transporter activity"/>
    <property type="evidence" value="ECO:0007669"/>
    <property type="project" value="InterPro"/>
</dbReference>
<keyword evidence="4" id="KW-1003">Cell membrane</keyword>
<comment type="caution">
    <text evidence="10">The sequence shown here is derived from an EMBL/GenBank/DDBJ whole genome shotgun (WGS) entry which is preliminary data.</text>
</comment>
<comment type="similarity">
    <text evidence="2">Belongs to the binding-protein-dependent transport system permease family. FecCD subfamily.</text>
</comment>
<dbReference type="GO" id="GO:0033214">
    <property type="term" value="P:siderophore-iron import into cell"/>
    <property type="evidence" value="ECO:0007669"/>
    <property type="project" value="TreeGrafter"/>
</dbReference>
<dbReference type="Pfam" id="PF01032">
    <property type="entry name" value="FecCD"/>
    <property type="match status" value="1"/>
</dbReference>
<dbReference type="InterPro" id="IPR037294">
    <property type="entry name" value="ABC_BtuC-like"/>
</dbReference>
<evidence type="ECO:0000256" key="6">
    <source>
        <dbReference type="ARBA" id="ARBA00022989"/>
    </source>
</evidence>
<feature type="transmembrane region" description="Helical" evidence="9">
    <location>
        <begin position="96"/>
        <end position="115"/>
    </location>
</feature>
<reference evidence="10 11" key="2">
    <citation type="submission" date="2020-02" db="EMBL/GenBank/DDBJ databases">
        <title>The new genus of Enterobacteriales.</title>
        <authorList>
            <person name="Kim I.S."/>
        </authorList>
    </citation>
    <scope>NUCLEOTIDE SEQUENCE [LARGE SCALE GENOMIC DNA]</scope>
    <source>
        <strain evidence="10 11">SAP-6</strain>
    </source>
</reference>
<feature type="transmembrane region" description="Helical" evidence="9">
    <location>
        <begin position="241"/>
        <end position="267"/>
    </location>
</feature>
<feature type="transmembrane region" description="Helical" evidence="9">
    <location>
        <begin position="148"/>
        <end position="170"/>
    </location>
</feature>
<dbReference type="Proteomes" id="UP000461443">
    <property type="component" value="Unassembled WGS sequence"/>
</dbReference>
<evidence type="ECO:0000313" key="11">
    <source>
        <dbReference type="Proteomes" id="UP000461443"/>
    </source>
</evidence>
<reference evidence="10 11" key="1">
    <citation type="submission" date="2019-12" db="EMBL/GenBank/DDBJ databases">
        <authorList>
            <person name="Lee S.D."/>
        </authorList>
    </citation>
    <scope>NUCLEOTIDE SEQUENCE [LARGE SCALE GENOMIC DNA]</scope>
    <source>
        <strain evidence="10 11">SAP-6</strain>
    </source>
</reference>
<keyword evidence="6 9" id="KW-1133">Transmembrane helix</keyword>
<feature type="transmembrane region" description="Helical" evidence="9">
    <location>
        <begin position="279"/>
        <end position="299"/>
    </location>
</feature>
<evidence type="ECO:0000256" key="8">
    <source>
        <dbReference type="ARBA" id="ARBA00053987"/>
    </source>
</evidence>
<dbReference type="CDD" id="cd06550">
    <property type="entry name" value="TM_ABC_iron-siderophores_like"/>
    <property type="match status" value="1"/>
</dbReference>
<dbReference type="PROSITE" id="PS51257">
    <property type="entry name" value="PROKAR_LIPOPROTEIN"/>
    <property type="match status" value="1"/>
</dbReference>
<dbReference type="GO" id="GO:0042935">
    <property type="term" value="P:achromobactin transport"/>
    <property type="evidence" value="ECO:0007669"/>
    <property type="project" value="UniProtKB-ARBA"/>
</dbReference>
<feature type="transmembrane region" description="Helical" evidence="9">
    <location>
        <begin position="63"/>
        <end position="84"/>
    </location>
</feature>
<dbReference type="EMBL" id="WUBS01000009">
    <property type="protein sequence ID" value="NDL63835.1"/>
    <property type="molecule type" value="Genomic_DNA"/>
</dbReference>
<dbReference type="SUPFAM" id="SSF81345">
    <property type="entry name" value="ABC transporter involved in vitamin B12 uptake, BtuC"/>
    <property type="match status" value="1"/>
</dbReference>
<evidence type="ECO:0000256" key="7">
    <source>
        <dbReference type="ARBA" id="ARBA00023136"/>
    </source>
</evidence>